<comment type="caution">
    <text evidence="2">The sequence shown here is derived from an EMBL/GenBank/DDBJ whole genome shotgun (WGS) entry which is preliminary data.</text>
</comment>
<dbReference type="GO" id="GO:0004803">
    <property type="term" value="F:transposase activity"/>
    <property type="evidence" value="ECO:0007669"/>
    <property type="project" value="InterPro"/>
</dbReference>
<dbReference type="AlphaFoldDB" id="B7X301"/>
<dbReference type="PANTHER" id="PTHR35604:SF2">
    <property type="entry name" value="TRANSPOSASE INSH FOR INSERTION SEQUENCE ELEMENT IS5A-RELATED"/>
    <property type="match status" value="1"/>
</dbReference>
<dbReference type="Proteomes" id="UP000003039">
    <property type="component" value="Unassembled WGS sequence"/>
</dbReference>
<dbReference type="EMBL" id="AAUJ02000001">
    <property type="protein sequence ID" value="EED68554.1"/>
    <property type="molecule type" value="Genomic_DNA"/>
</dbReference>
<evidence type="ECO:0000259" key="1">
    <source>
        <dbReference type="Pfam" id="PF01609"/>
    </source>
</evidence>
<dbReference type="Pfam" id="PF01609">
    <property type="entry name" value="DDE_Tnp_1"/>
    <property type="match status" value="1"/>
</dbReference>
<accession>B7X301</accession>
<gene>
    <name evidence="2" type="ORF">CtesDRAFT_PD3501</name>
</gene>
<dbReference type="eggNOG" id="COG3039">
    <property type="taxonomic scope" value="Bacteria"/>
</dbReference>
<reference evidence="2 3" key="1">
    <citation type="journal article" date="2004" name="Appl. Environ. Microbiol.">
        <title>Mineralization of individual congeners of linear alkylbenzenesulfonate by defined pairs of heterotrophic bacteria.</title>
        <authorList>
            <person name="Schleheck D."/>
            <person name="Knepper T.P."/>
            <person name="Fischer K."/>
            <person name="Cook A.M."/>
        </authorList>
    </citation>
    <scope>NUCLEOTIDE SEQUENCE [LARGE SCALE GENOMIC DNA]</scope>
    <source>
        <strain evidence="3">DSM 14576 / KF-1</strain>
    </source>
</reference>
<protein>
    <submittedName>
        <fullName evidence="2">Transposase, IS4 family protein</fullName>
    </submittedName>
</protein>
<name>B7X301_COMTK</name>
<dbReference type="GO" id="GO:0006313">
    <property type="term" value="P:DNA transposition"/>
    <property type="evidence" value="ECO:0007669"/>
    <property type="project" value="InterPro"/>
</dbReference>
<dbReference type="InterPro" id="IPR002559">
    <property type="entry name" value="Transposase_11"/>
</dbReference>
<dbReference type="PANTHER" id="PTHR35604">
    <property type="entry name" value="TRANSPOSASE INSH FOR INSERTION SEQUENCE ELEMENT IS5A-RELATED"/>
    <property type="match status" value="1"/>
</dbReference>
<evidence type="ECO:0000313" key="2">
    <source>
        <dbReference type="EMBL" id="EED68554.1"/>
    </source>
</evidence>
<proteinExistence type="predicted"/>
<dbReference type="GO" id="GO:0003677">
    <property type="term" value="F:DNA binding"/>
    <property type="evidence" value="ECO:0007669"/>
    <property type="project" value="InterPro"/>
</dbReference>
<evidence type="ECO:0000313" key="3">
    <source>
        <dbReference type="Proteomes" id="UP000003039"/>
    </source>
</evidence>
<feature type="domain" description="Transposase IS4-like" evidence="1">
    <location>
        <begin position="4"/>
        <end position="69"/>
    </location>
</feature>
<organism evidence="2 3">
    <name type="scientific">Comamonas testosteroni (strain DSM 14576 / KF-1)</name>
    <name type="common">Pseudomonas testosteroni</name>
    <dbReference type="NCBI Taxonomy" id="399795"/>
    <lineage>
        <taxon>Bacteria</taxon>
        <taxon>Pseudomonadati</taxon>
        <taxon>Pseudomonadota</taxon>
        <taxon>Betaproteobacteria</taxon>
        <taxon>Burkholderiales</taxon>
        <taxon>Comamonadaceae</taxon>
        <taxon>Comamonas</taxon>
    </lineage>
</organism>
<sequence length="121" mass="13620">MHQTKKGNQWYFGMKAHIGVDADSGWVHTVRGTAANVGDVVEANSLLHGQEADGYAKTGYQGADKRPDLPVEAPERKLRWHFATKPSMRKALDLQQPIPTLQEQLEQVKTRFEPRSNTHSE</sequence>